<dbReference type="CDD" id="cd00038">
    <property type="entry name" value="CAP_ED"/>
    <property type="match status" value="2"/>
</dbReference>
<dbReference type="OrthoDB" id="292216at2759"/>
<evidence type="ECO:0000259" key="2">
    <source>
        <dbReference type="PROSITE" id="PS50042"/>
    </source>
</evidence>
<name>Q23WM4_TETTS</name>
<gene>
    <name evidence="3" type="ORF">TTHERM_00923210</name>
</gene>
<keyword evidence="1" id="KW-0175">Coiled coil</keyword>
<dbReference type="SUPFAM" id="SSF51206">
    <property type="entry name" value="cAMP-binding domain-like"/>
    <property type="match status" value="2"/>
</dbReference>
<dbReference type="EMBL" id="GG662607">
    <property type="protein sequence ID" value="EAS00956.1"/>
    <property type="molecule type" value="Genomic_DNA"/>
</dbReference>
<dbReference type="RefSeq" id="XP_001021201.1">
    <property type="nucleotide sequence ID" value="XM_001021201.1"/>
</dbReference>
<dbReference type="InterPro" id="IPR000595">
    <property type="entry name" value="cNMP-bd_dom"/>
</dbReference>
<evidence type="ECO:0000313" key="4">
    <source>
        <dbReference type="Proteomes" id="UP000009168"/>
    </source>
</evidence>
<feature type="coiled-coil region" evidence="1">
    <location>
        <begin position="392"/>
        <end position="419"/>
    </location>
</feature>
<keyword evidence="4" id="KW-1185">Reference proteome</keyword>
<reference evidence="4" key="1">
    <citation type="journal article" date="2006" name="PLoS Biol.">
        <title>Macronuclear genome sequence of the ciliate Tetrahymena thermophila, a model eukaryote.</title>
        <authorList>
            <person name="Eisen J.A."/>
            <person name="Coyne R.S."/>
            <person name="Wu M."/>
            <person name="Wu D."/>
            <person name="Thiagarajan M."/>
            <person name="Wortman J.R."/>
            <person name="Badger J.H."/>
            <person name="Ren Q."/>
            <person name="Amedeo P."/>
            <person name="Jones K.M."/>
            <person name="Tallon L.J."/>
            <person name="Delcher A.L."/>
            <person name="Salzberg S.L."/>
            <person name="Silva J.C."/>
            <person name="Haas B.J."/>
            <person name="Majoros W.H."/>
            <person name="Farzad M."/>
            <person name="Carlton J.M."/>
            <person name="Smith R.K. Jr."/>
            <person name="Garg J."/>
            <person name="Pearlman R.E."/>
            <person name="Karrer K.M."/>
            <person name="Sun L."/>
            <person name="Manning G."/>
            <person name="Elde N.C."/>
            <person name="Turkewitz A.P."/>
            <person name="Asai D.J."/>
            <person name="Wilkes D.E."/>
            <person name="Wang Y."/>
            <person name="Cai H."/>
            <person name="Collins K."/>
            <person name="Stewart B.A."/>
            <person name="Lee S.R."/>
            <person name="Wilamowska K."/>
            <person name="Weinberg Z."/>
            <person name="Ruzzo W.L."/>
            <person name="Wloga D."/>
            <person name="Gaertig J."/>
            <person name="Frankel J."/>
            <person name="Tsao C.-C."/>
            <person name="Gorovsky M.A."/>
            <person name="Keeling P.J."/>
            <person name="Waller R.F."/>
            <person name="Patron N.J."/>
            <person name="Cherry J.M."/>
            <person name="Stover N.A."/>
            <person name="Krieger C.J."/>
            <person name="del Toro C."/>
            <person name="Ryder H.F."/>
            <person name="Williamson S.C."/>
            <person name="Barbeau R.A."/>
            <person name="Hamilton E.P."/>
            <person name="Orias E."/>
        </authorList>
    </citation>
    <scope>NUCLEOTIDE SEQUENCE [LARGE SCALE GENOMIC DNA]</scope>
    <source>
        <strain evidence="4">SB210</strain>
    </source>
</reference>
<dbReference type="Pfam" id="PF00027">
    <property type="entry name" value="cNMP_binding"/>
    <property type="match status" value="1"/>
</dbReference>
<feature type="domain" description="Cyclic nucleotide-binding" evidence="2">
    <location>
        <begin position="69"/>
        <end position="160"/>
    </location>
</feature>
<dbReference type="SMART" id="SM00100">
    <property type="entry name" value="cNMP"/>
    <property type="match status" value="2"/>
</dbReference>
<dbReference type="HOGENOM" id="CLU_331080_0_0_1"/>
<dbReference type="GeneID" id="7843164"/>
<dbReference type="OMA" id="MYATENI"/>
<dbReference type="STRING" id="312017.Q23WM4"/>
<evidence type="ECO:0000313" key="3">
    <source>
        <dbReference type="EMBL" id="EAS00956.1"/>
    </source>
</evidence>
<dbReference type="Gene3D" id="2.60.120.10">
    <property type="entry name" value="Jelly Rolls"/>
    <property type="match status" value="2"/>
</dbReference>
<accession>Q23WM4</accession>
<dbReference type="eggNOG" id="KOG1113">
    <property type="taxonomic scope" value="Eukaryota"/>
</dbReference>
<dbReference type="InterPro" id="IPR014710">
    <property type="entry name" value="RmlC-like_jellyroll"/>
</dbReference>
<feature type="domain" description="Cyclic nucleotide-binding" evidence="2">
    <location>
        <begin position="180"/>
        <end position="312"/>
    </location>
</feature>
<protein>
    <submittedName>
        <fullName evidence="3">Cyclic nucleotide-binding domain protein</fullName>
    </submittedName>
</protein>
<dbReference type="KEGG" id="tet:TTHERM_00923210"/>
<organism evidence="3 4">
    <name type="scientific">Tetrahymena thermophila (strain SB210)</name>
    <dbReference type="NCBI Taxonomy" id="312017"/>
    <lineage>
        <taxon>Eukaryota</taxon>
        <taxon>Sar</taxon>
        <taxon>Alveolata</taxon>
        <taxon>Ciliophora</taxon>
        <taxon>Intramacronucleata</taxon>
        <taxon>Oligohymenophorea</taxon>
        <taxon>Hymenostomatida</taxon>
        <taxon>Tetrahymenina</taxon>
        <taxon>Tetrahymenidae</taxon>
        <taxon>Tetrahymena</taxon>
    </lineage>
</organism>
<evidence type="ECO:0000256" key="1">
    <source>
        <dbReference type="SAM" id="Coils"/>
    </source>
</evidence>
<proteinExistence type="predicted"/>
<sequence>MNFSGLSEEEIQQIQQKQLAIIQNSAAKRSEKDVQLLMYATENISFFKSYSNDPSFKYIHKQCCMSMEYEFVKKGDWVFEIDSIGEKFYLILKGSVSVWIYPPGEAIKNKDNLIQAKQLRYGESFGELSLISKKPRLASIKADEDCHFAILEAQPFKQILQDSENEKLLKEMGFFADLPLFQTWNFNLIKQIYLNSIKKQYKRGERVFSQGDNPDKIFIVSSGQYTIFKEIGIDCIGDEKYIMKPEDELFKQLEGNNLKLNRPPQKKLHQIINLAAHELFGEEDILNKESHRTFTVVCQEEGLLLEISKNDLIQRICSQRCSHEYLQERLKIKQNLMKERLEVVTEQLKVNTYNKYEDTFQKMIVKSPLKQKIKDMLYNNEDSLNNGGIFHRKFNQEELKKYNKKFDEELEKRRLEEQKKPEFLNSSAKLFIHKLQYQFDSKLGSDKRMKQLKDHVKHSSVIELIPANLGSVPTLRELREEYEEELPKVVNKATLNYFMKKLNKIKQKSASQVEANLMSNIKSLNQIPQQIENIDKKQYKTFSNFKRNLLDDSNFKIEEETLKLPKKSFVEPTIKSLNFLQCMQDDQSLSKNTSRDSITEKSEQNLFLTDNKSVKDQKQNQAQEQSFLVNRQIKQFNQYSKQHQNIIKLLNETQAQQPDIQQSDNSQRNSRKLSAQSIILDDDSQKILFNQQLDYAHIAKVRATKSSSQLQRAKKTQFQFNLRPNFSFKKNQYFLSSAQSTRNKNSDNNLIHTISYQTPSLINQNISNSPLQLPIKNNSLKITEELQKSTQKEQLKDNSSIFQQKDSKKFQLNSFSTKFLQNKQQIQSDNNLNQKPITNFIITNSNKKIQNNLSTSPNKKKRIIYI</sequence>
<dbReference type="InterPro" id="IPR018490">
    <property type="entry name" value="cNMP-bd_dom_sf"/>
</dbReference>
<dbReference type="Proteomes" id="UP000009168">
    <property type="component" value="Unassembled WGS sequence"/>
</dbReference>
<dbReference type="PANTHER" id="PTHR23011">
    <property type="entry name" value="CYCLIC NUCLEOTIDE-BINDING DOMAIN CONTAINING PROTEIN"/>
    <property type="match status" value="1"/>
</dbReference>
<dbReference type="PROSITE" id="PS50042">
    <property type="entry name" value="CNMP_BINDING_3"/>
    <property type="match status" value="2"/>
</dbReference>
<dbReference type="InParanoid" id="Q23WM4"/>
<dbReference type="AlphaFoldDB" id="Q23WM4"/>
<dbReference type="PANTHER" id="PTHR23011:SF28">
    <property type="entry name" value="CYCLIC NUCLEOTIDE-BINDING DOMAIN CONTAINING PROTEIN"/>
    <property type="match status" value="1"/>
</dbReference>